<organism evidence="1 2">
    <name type="scientific">Priestia aryabhattai</name>
    <name type="common">Bacillus aryabhattai</name>
    <dbReference type="NCBI Taxonomy" id="412384"/>
    <lineage>
        <taxon>Bacteria</taxon>
        <taxon>Bacillati</taxon>
        <taxon>Bacillota</taxon>
        <taxon>Bacilli</taxon>
        <taxon>Bacillales</taxon>
        <taxon>Bacillaceae</taxon>
        <taxon>Priestia</taxon>
    </lineage>
</organism>
<accession>A0ABD7X285</accession>
<sequence length="75" mass="8440">MDKKEVGELASEVAATYMKDEKNIKFVPKDVEFLGGEDLSTVMVHGYSEENDKKVEMSVTVDYGDDYRVTGYGHN</sequence>
<protein>
    <submittedName>
        <fullName evidence="1">Uncharacterized protein</fullName>
    </submittedName>
</protein>
<evidence type="ECO:0000313" key="2">
    <source>
        <dbReference type="Proteomes" id="UP001220217"/>
    </source>
</evidence>
<name>A0ABD7X285_PRIAR</name>
<gene>
    <name evidence="1" type="ORF">PWO00_12570</name>
</gene>
<dbReference type="EMBL" id="CP118718">
    <property type="protein sequence ID" value="WEA46755.1"/>
    <property type="molecule type" value="Genomic_DNA"/>
</dbReference>
<dbReference type="RefSeq" id="WP_045294782.1">
    <property type="nucleotide sequence ID" value="NZ_CP118718.1"/>
</dbReference>
<evidence type="ECO:0000313" key="1">
    <source>
        <dbReference type="EMBL" id="WEA46755.1"/>
    </source>
</evidence>
<dbReference type="AlphaFoldDB" id="A0ABD7X285"/>
<proteinExistence type="predicted"/>
<dbReference type="Proteomes" id="UP001220217">
    <property type="component" value="Chromosome"/>
</dbReference>
<reference evidence="1 2" key="1">
    <citation type="submission" date="2023-02" db="EMBL/GenBank/DDBJ databases">
        <title>Complete genome sequence of Priestia aryabhattai G5MAi6, a methanol-tolerant strain isolated from tap water in Hong Kong.</title>
        <authorList>
            <person name="Leung K.M."/>
            <person name="Lai G.K.K."/>
            <person name="Griffin S.D.J."/>
        </authorList>
    </citation>
    <scope>NUCLEOTIDE SEQUENCE [LARGE SCALE GENOMIC DNA]</scope>
    <source>
        <strain evidence="1 2">G5MAi6</strain>
    </source>
</reference>